<evidence type="ECO:0000313" key="2">
    <source>
        <dbReference type="Proteomes" id="UP001396334"/>
    </source>
</evidence>
<comment type="caution">
    <text evidence="1">The sequence shown here is derived from an EMBL/GenBank/DDBJ whole genome shotgun (WGS) entry which is preliminary data.</text>
</comment>
<dbReference type="Proteomes" id="UP001396334">
    <property type="component" value="Unassembled WGS sequence"/>
</dbReference>
<gene>
    <name evidence="1" type="ORF">V6N11_018589</name>
</gene>
<protein>
    <submittedName>
        <fullName evidence="1">Uncharacterized protein</fullName>
    </submittedName>
</protein>
<keyword evidence="2" id="KW-1185">Reference proteome</keyword>
<reference evidence="1 2" key="1">
    <citation type="journal article" date="2024" name="G3 (Bethesda)">
        <title>Genome assembly of Hibiscus sabdariffa L. provides insights into metabolisms of medicinal natural products.</title>
        <authorList>
            <person name="Kim T."/>
        </authorList>
    </citation>
    <scope>NUCLEOTIDE SEQUENCE [LARGE SCALE GENOMIC DNA]</scope>
    <source>
        <strain evidence="1">TK-2024</strain>
        <tissue evidence="1">Old leaves</tissue>
    </source>
</reference>
<sequence length="110" mass="12677">MLKIDEDMWCGDDNFLREAATNYFENLFTDGPSPSSPFPFLGFFPSFSDVDVRLLNTNLNDDEIKDAFFPCHLLNHLGLMAYMLNSFREIGVLLVPRSVSWFMVSLTELR</sequence>
<dbReference type="EMBL" id="JBBPBN010001029">
    <property type="protein sequence ID" value="KAK8480467.1"/>
    <property type="molecule type" value="Genomic_DNA"/>
</dbReference>
<organism evidence="1 2">
    <name type="scientific">Hibiscus sabdariffa</name>
    <name type="common">roselle</name>
    <dbReference type="NCBI Taxonomy" id="183260"/>
    <lineage>
        <taxon>Eukaryota</taxon>
        <taxon>Viridiplantae</taxon>
        <taxon>Streptophyta</taxon>
        <taxon>Embryophyta</taxon>
        <taxon>Tracheophyta</taxon>
        <taxon>Spermatophyta</taxon>
        <taxon>Magnoliopsida</taxon>
        <taxon>eudicotyledons</taxon>
        <taxon>Gunneridae</taxon>
        <taxon>Pentapetalae</taxon>
        <taxon>rosids</taxon>
        <taxon>malvids</taxon>
        <taxon>Malvales</taxon>
        <taxon>Malvaceae</taxon>
        <taxon>Malvoideae</taxon>
        <taxon>Hibiscus</taxon>
    </lineage>
</organism>
<accession>A0ABR1ZJ65</accession>
<evidence type="ECO:0000313" key="1">
    <source>
        <dbReference type="EMBL" id="KAK8480467.1"/>
    </source>
</evidence>
<name>A0ABR1ZJ65_9ROSI</name>
<proteinExistence type="predicted"/>